<evidence type="ECO:0000313" key="1">
    <source>
        <dbReference type="EMBL" id="KAJ9650447.1"/>
    </source>
</evidence>
<gene>
    <name evidence="1" type="ORF">H2198_010257</name>
</gene>
<comment type="caution">
    <text evidence="1">The sequence shown here is derived from an EMBL/GenBank/DDBJ whole genome shotgun (WGS) entry which is preliminary data.</text>
</comment>
<organism evidence="1 2">
    <name type="scientific">Neophaeococcomyces mojaviensis</name>
    <dbReference type="NCBI Taxonomy" id="3383035"/>
    <lineage>
        <taxon>Eukaryota</taxon>
        <taxon>Fungi</taxon>
        <taxon>Dikarya</taxon>
        <taxon>Ascomycota</taxon>
        <taxon>Pezizomycotina</taxon>
        <taxon>Eurotiomycetes</taxon>
        <taxon>Chaetothyriomycetidae</taxon>
        <taxon>Chaetothyriales</taxon>
        <taxon>Chaetothyriales incertae sedis</taxon>
        <taxon>Neophaeococcomyces</taxon>
    </lineage>
</organism>
<evidence type="ECO:0000313" key="2">
    <source>
        <dbReference type="Proteomes" id="UP001172386"/>
    </source>
</evidence>
<proteinExistence type="predicted"/>
<reference evidence="1" key="1">
    <citation type="submission" date="2022-10" db="EMBL/GenBank/DDBJ databases">
        <title>Culturing micro-colonial fungi from biological soil crusts in the Mojave desert and describing Neophaeococcomyces mojavensis, and introducing the new genera and species Taxawa tesnikishii.</title>
        <authorList>
            <person name="Kurbessoian T."/>
            <person name="Stajich J.E."/>
        </authorList>
    </citation>
    <scope>NUCLEOTIDE SEQUENCE</scope>
    <source>
        <strain evidence="1">JES_112</strain>
    </source>
</reference>
<protein>
    <submittedName>
        <fullName evidence="1">Uncharacterized protein</fullName>
    </submittedName>
</protein>
<accession>A0ACC2ZSP3</accession>
<sequence>MDTEDDDIYPEHDNDHYAPPEPRMQDVDDEEEGEEVESDDDDIQFITDAKYAPKVQPGSQAKLQPGAHLIEKATSKASPTPTPGIKRELTPQAANINRISTPLDDGKPGTDYLARHTSTLDPMNGNPIHPATGKPILETDLDSDFPSESSKPWRKPGADITDYFNYGFDEFTWASYCLKKQEMPKEVKAIAQEADNMKAMFDMMPGATGMPPMPGMPNPAANGAGAMPTGMPTEEQMQQMMAQMDPNFLAQMMGMPGGAAPGQFGQTQQPPAGPAGFGGGGHQDNFGGRGRGRGRGRNWV</sequence>
<name>A0ACC2ZSP3_9EURO</name>
<dbReference type="Proteomes" id="UP001172386">
    <property type="component" value="Unassembled WGS sequence"/>
</dbReference>
<keyword evidence="2" id="KW-1185">Reference proteome</keyword>
<dbReference type="EMBL" id="JAPDRQ010000341">
    <property type="protein sequence ID" value="KAJ9650447.1"/>
    <property type="molecule type" value="Genomic_DNA"/>
</dbReference>